<organism evidence="8 9">
    <name type="scientific">Meira miltonrushii</name>
    <dbReference type="NCBI Taxonomy" id="1280837"/>
    <lineage>
        <taxon>Eukaryota</taxon>
        <taxon>Fungi</taxon>
        <taxon>Dikarya</taxon>
        <taxon>Basidiomycota</taxon>
        <taxon>Ustilaginomycotina</taxon>
        <taxon>Exobasidiomycetes</taxon>
        <taxon>Exobasidiales</taxon>
        <taxon>Brachybasidiaceae</taxon>
        <taxon>Meira</taxon>
    </lineage>
</organism>
<dbReference type="SMART" id="SM00360">
    <property type="entry name" value="RRM"/>
    <property type="match status" value="1"/>
</dbReference>
<name>A0A316VE71_9BASI</name>
<dbReference type="CDD" id="cd12241">
    <property type="entry name" value="RRM_SF3B14"/>
    <property type="match status" value="1"/>
</dbReference>
<dbReference type="EMBL" id="KZ819603">
    <property type="protein sequence ID" value="PWN35368.1"/>
    <property type="molecule type" value="Genomic_DNA"/>
</dbReference>
<protein>
    <submittedName>
        <fullName evidence="8">RNA-binding domain-containing protein</fullName>
    </submittedName>
</protein>
<evidence type="ECO:0000256" key="5">
    <source>
        <dbReference type="ARBA" id="ARBA00023242"/>
    </source>
</evidence>
<proteinExistence type="predicted"/>
<dbReference type="GO" id="GO:0006397">
    <property type="term" value="P:mRNA processing"/>
    <property type="evidence" value="ECO:0007669"/>
    <property type="project" value="UniProtKB-KW"/>
</dbReference>
<sequence>MSSQTENRQQSRILFVKNLNYNVKGEDLYELFGKYGAIRQIRLGDQPQKTKGTAFIVFEEIGDAKMALDRLNGFHLQERYIVVLYHVPSRTTAKADLARREAELAELKRKHDIRDD</sequence>
<dbReference type="STRING" id="1280837.A0A316VE71"/>
<evidence type="ECO:0000259" key="7">
    <source>
        <dbReference type="PROSITE" id="PS50102"/>
    </source>
</evidence>
<keyword evidence="4" id="KW-0508">mRNA splicing</keyword>
<dbReference type="InterPro" id="IPR035979">
    <property type="entry name" value="RBD_domain_sf"/>
</dbReference>
<evidence type="ECO:0000256" key="1">
    <source>
        <dbReference type="ARBA" id="ARBA00004123"/>
    </source>
</evidence>
<evidence type="ECO:0000256" key="3">
    <source>
        <dbReference type="ARBA" id="ARBA00022884"/>
    </source>
</evidence>
<keyword evidence="2" id="KW-0507">mRNA processing</keyword>
<dbReference type="FunCoup" id="A0A316VE71">
    <property type="interactions" value="601"/>
</dbReference>
<reference evidence="8 9" key="1">
    <citation type="journal article" date="2018" name="Mol. Biol. Evol.">
        <title>Broad Genomic Sampling Reveals a Smut Pathogenic Ancestry of the Fungal Clade Ustilaginomycotina.</title>
        <authorList>
            <person name="Kijpornyongpan T."/>
            <person name="Mondo S.J."/>
            <person name="Barry K."/>
            <person name="Sandor L."/>
            <person name="Lee J."/>
            <person name="Lipzen A."/>
            <person name="Pangilinan J."/>
            <person name="LaButti K."/>
            <person name="Hainaut M."/>
            <person name="Henrissat B."/>
            <person name="Grigoriev I.V."/>
            <person name="Spatafora J.W."/>
            <person name="Aime M.C."/>
        </authorList>
    </citation>
    <scope>NUCLEOTIDE SEQUENCE [LARGE SCALE GENOMIC DNA]</scope>
    <source>
        <strain evidence="8 9">MCA 3882</strain>
    </source>
</reference>
<dbReference type="GO" id="GO:0008380">
    <property type="term" value="P:RNA splicing"/>
    <property type="evidence" value="ECO:0007669"/>
    <property type="project" value="UniProtKB-KW"/>
</dbReference>
<evidence type="ECO:0000256" key="4">
    <source>
        <dbReference type="ARBA" id="ARBA00023187"/>
    </source>
</evidence>
<dbReference type="RefSeq" id="XP_025355670.1">
    <property type="nucleotide sequence ID" value="XM_025496412.1"/>
</dbReference>
<keyword evidence="9" id="KW-1185">Reference proteome</keyword>
<accession>A0A316VE71</accession>
<dbReference type="SUPFAM" id="SSF54928">
    <property type="entry name" value="RNA-binding domain, RBD"/>
    <property type="match status" value="1"/>
</dbReference>
<keyword evidence="5" id="KW-0539">Nucleus</keyword>
<dbReference type="InParanoid" id="A0A316VE71"/>
<dbReference type="InterPro" id="IPR000504">
    <property type="entry name" value="RRM_dom"/>
</dbReference>
<dbReference type="GO" id="GO:0005634">
    <property type="term" value="C:nucleus"/>
    <property type="evidence" value="ECO:0007669"/>
    <property type="project" value="UniProtKB-SubCell"/>
</dbReference>
<dbReference type="PROSITE" id="PS50102">
    <property type="entry name" value="RRM"/>
    <property type="match status" value="1"/>
</dbReference>
<evidence type="ECO:0000313" key="8">
    <source>
        <dbReference type="EMBL" id="PWN35368.1"/>
    </source>
</evidence>
<dbReference type="FunFam" id="3.30.70.330:FF:000286">
    <property type="entry name" value="Putative pre-mRNA branch site protein p14"/>
    <property type="match status" value="1"/>
</dbReference>
<dbReference type="Proteomes" id="UP000245771">
    <property type="component" value="Unassembled WGS sequence"/>
</dbReference>
<dbReference type="InterPro" id="IPR034150">
    <property type="entry name" value="SF3B6_RRM"/>
</dbReference>
<evidence type="ECO:0000256" key="2">
    <source>
        <dbReference type="ARBA" id="ARBA00022664"/>
    </source>
</evidence>
<gene>
    <name evidence="8" type="ORF">FA14DRAFT_120550</name>
</gene>
<dbReference type="InterPro" id="IPR050441">
    <property type="entry name" value="RBM"/>
</dbReference>
<dbReference type="AlphaFoldDB" id="A0A316VE71"/>
<dbReference type="OrthoDB" id="275748at2759"/>
<keyword evidence="3 6" id="KW-0694">RNA-binding</keyword>
<dbReference type="GO" id="GO:0003723">
    <property type="term" value="F:RNA binding"/>
    <property type="evidence" value="ECO:0007669"/>
    <property type="project" value="UniProtKB-UniRule"/>
</dbReference>
<dbReference type="InterPro" id="IPR012677">
    <property type="entry name" value="Nucleotide-bd_a/b_plait_sf"/>
</dbReference>
<evidence type="ECO:0000313" key="9">
    <source>
        <dbReference type="Proteomes" id="UP000245771"/>
    </source>
</evidence>
<evidence type="ECO:0000256" key="6">
    <source>
        <dbReference type="PROSITE-ProRule" id="PRU00176"/>
    </source>
</evidence>
<feature type="domain" description="RRM" evidence="7">
    <location>
        <begin position="12"/>
        <end position="88"/>
    </location>
</feature>
<dbReference type="Gene3D" id="3.30.70.330">
    <property type="match status" value="1"/>
</dbReference>
<dbReference type="PANTHER" id="PTHR48034">
    <property type="entry name" value="TRANSFORMER-2 SEX-DETERMINING PROTEIN-RELATED"/>
    <property type="match status" value="1"/>
</dbReference>
<comment type="subcellular location">
    <subcellularLocation>
        <location evidence="1">Nucleus</location>
    </subcellularLocation>
</comment>
<dbReference type="GeneID" id="37018193"/>
<dbReference type="Pfam" id="PF00076">
    <property type="entry name" value="RRM_1"/>
    <property type="match status" value="1"/>
</dbReference>